<dbReference type="AlphaFoldDB" id="A0A098AP27"/>
<name>A0A098AP27_STREE</name>
<feature type="region of interest" description="Disordered" evidence="2">
    <location>
        <begin position="72"/>
        <end position="129"/>
    </location>
</feature>
<feature type="coiled-coil region" evidence="1">
    <location>
        <begin position="2"/>
        <end position="34"/>
    </location>
</feature>
<feature type="compositionally biased region" description="Polar residues" evidence="2">
    <location>
        <begin position="114"/>
        <end position="129"/>
    </location>
</feature>
<organism evidence="3">
    <name type="scientific">Streptococcus pneumoniae</name>
    <dbReference type="NCBI Taxonomy" id="1313"/>
    <lineage>
        <taxon>Bacteria</taxon>
        <taxon>Bacillati</taxon>
        <taxon>Bacillota</taxon>
        <taxon>Bacilli</taxon>
        <taxon>Lactobacillales</taxon>
        <taxon>Streptococcaceae</taxon>
        <taxon>Streptococcus</taxon>
    </lineage>
</organism>
<sequence length="129" mass="15209">MNKRIKKKKAKQLAQKKQIELENKLRKLSQEEIEVLSRMIKQIVSDISKAFSKMFDSLFNYLENSEVKFEEIEQQGTSTTGPRTIQVPRYPANHRFTQAGANYQKPRQPRWDFNRNQQTNRNHRGQASG</sequence>
<accession>A0A098AP27</accession>
<proteinExistence type="predicted"/>
<keyword evidence="1" id="KW-0175">Coiled coil</keyword>
<dbReference type="EMBL" id="LK020694">
    <property type="protein sequence ID" value="CDQ30284.1"/>
    <property type="molecule type" value="Genomic_DNA"/>
</dbReference>
<dbReference type="RefSeq" id="WP_224393254.1">
    <property type="nucleotide sequence ID" value="NZ_CNQN02000087.1"/>
</dbReference>
<protein>
    <submittedName>
        <fullName evidence="3">Putative prophage protein</fullName>
    </submittedName>
</protein>
<evidence type="ECO:0000256" key="1">
    <source>
        <dbReference type="SAM" id="Coils"/>
    </source>
</evidence>
<feature type="compositionally biased region" description="Polar residues" evidence="2">
    <location>
        <begin position="74"/>
        <end position="83"/>
    </location>
</feature>
<reference evidence="3" key="1">
    <citation type="submission" date="2014-04" db="EMBL/GenBank/DDBJ databases">
        <authorList>
            <person name="Croucher N."/>
        </authorList>
    </citation>
    <scope>NUCLEOTIDE SEQUENCE</scope>
    <source>
        <strain evidence="3">R34-3131</strain>
    </source>
</reference>
<evidence type="ECO:0000256" key="2">
    <source>
        <dbReference type="SAM" id="MobiDB-lite"/>
    </source>
</evidence>
<reference evidence="3" key="2">
    <citation type="submission" date="2014-10" db="EMBL/GenBank/DDBJ databases">
        <title>Contrasting mechanisms driving short-term and long-term diversification of pneumococci.</title>
        <authorList>
            <person name="Croucher N.J."/>
            <person name="Coupland P.C."/>
            <person name="Stevenson A.E."/>
            <person name="Callendrello A."/>
            <person name="Bentley S.D."/>
            <person name="Hanage W.P."/>
        </authorList>
    </citation>
    <scope>NUCLEOTIDE SEQUENCE</scope>
    <source>
        <strain evidence="3">R34-3131</strain>
    </source>
</reference>
<evidence type="ECO:0000313" key="3">
    <source>
        <dbReference type="EMBL" id="CDQ30284.1"/>
    </source>
</evidence>